<comment type="caution">
    <text evidence="2">The sequence shown here is derived from an EMBL/GenBank/DDBJ whole genome shotgun (WGS) entry which is preliminary data.</text>
</comment>
<dbReference type="EMBL" id="JACHXF010000004">
    <property type="protein sequence ID" value="MBB3094772.1"/>
    <property type="molecule type" value="Genomic_DNA"/>
</dbReference>
<feature type="region of interest" description="Disordered" evidence="1">
    <location>
        <begin position="1"/>
        <end position="29"/>
    </location>
</feature>
<keyword evidence="3" id="KW-1185">Reference proteome</keyword>
<evidence type="ECO:0000313" key="2">
    <source>
        <dbReference type="EMBL" id="MBB3094772.1"/>
    </source>
</evidence>
<accession>A0A7W5AEC4</accession>
<dbReference type="Proteomes" id="UP000590749">
    <property type="component" value="Unassembled WGS sequence"/>
</dbReference>
<evidence type="ECO:0000256" key="1">
    <source>
        <dbReference type="SAM" id="MobiDB-lite"/>
    </source>
</evidence>
<sequence>MAEPSTVGQGVPTGRQSRLGRGLEEGSRLAGRFRLVVRAVSAALSQHPRPAEEIHTGPTAASGVAGQPRRPAENLGHRHRWKSRPPTPAYAFAVPTTRPRPRHPPQPSTPGPHSHHW</sequence>
<proteinExistence type="predicted"/>
<dbReference type="AlphaFoldDB" id="A0A7W5AEC4"/>
<feature type="region of interest" description="Disordered" evidence="1">
    <location>
        <begin position="45"/>
        <end position="117"/>
    </location>
</feature>
<name>A0A7W5AEC4_9ACTN</name>
<evidence type="ECO:0000313" key="3">
    <source>
        <dbReference type="Proteomes" id="UP000590749"/>
    </source>
</evidence>
<organism evidence="2 3">
    <name type="scientific">Actinoplanes campanulatus</name>
    <dbReference type="NCBI Taxonomy" id="113559"/>
    <lineage>
        <taxon>Bacteria</taxon>
        <taxon>Bacillati</taxon>
        <taxon>Actinomycetota</taxon>
        <taxon>Actinomycetes</taxon>
        <taxon>Micromonosporales</taxon>
        <taxon>Micromonosporaceae</taxon>
        <taxon>Actinoplanes</taxon>
    </lineage>
</organism>
<protein>
    <submittedName>
        <fullName evidence="2">Uncharacterized protein</fullName>
    </submittedName>
</protein>
<gene>
    <name evidence="2" type="ORF">FHR83_002435</name>
</gene>
<reference evidence="2 3" key="1">
    <citation type="submission" date="2020-08" db="EMBL/GenBank/DDBJ databases">
        <title>Genomic Encyclopedia of Type Strains, Phase III (KMG-III): the genomes of soil and plant-associated and newly described type strains.</title>
        <authorList>
            <person name="Whitman W."/>
        </authorList>
    </citation>
    <scope>NUCLEOTIDE SEQUENCE [LARGE SCALE GENOMIC DNA]</scope>
    <source>
        <strain evidence="2 3">CECT 3287</strain>
    </source>
</reference>